<dbReference type="Proteomes" id="UP001595840">
    <property type="component" value="Unassembled WGS sequence"/>
</dbReference>
<dbReference type="EMBL" id="JBHSCX010000002">
    <property type="protein sequence ID" value="MFC4360904.1"/>
    <property type="molecule type" value="Genomic_DNA"/>
</dbReference>
<evidence type="ECO:0000313" key="3">
    <source>
        <dbReference type="Proteomes" id="UP001595840"/>
    </source>
</evidence>
<evidence type="ECO:0000256" key="1">
    <source>
        <dbReference type="SAM" id="SignalP"/>
    </source>
</evidence>
<feature type="chain" id="PRO_5045731113" evidence="1">
    <location>
        <begin position="22"/>
        <end position="291"/>
    </location>
</feature>
<dbReference type="RefSeq" id="WP_290261841.1">
    <property type="nucleotide sequence ID" value="NZ_JAUFQG010000004.1"/>
</dbReference>
<name>A0ABV8UYY4_9GAMM</name>
<comment type="caution">
    <text evidence="2">The sequence shown here is derived from an EMBL/GenBank/DDBJ whole genome shotgun (WGS) entry which is preliminary data.</text>
</comment>
<keyword evidence="1" id="KW-0732">Signal</keyword>
<protein>
    <submittedName>
        <fullName evidence="2">Uncharacterized protein</fullName>
    </submittedName>
</protein>
<gene>
    <name evidence="2" type="ORF">ACFOX3_01250</name>
</gene>
<proteinExistence type="predicted"/>
<keyword evidence="3" id="KW-1185">Reference proteome</keyword>
<accession>A0ABV8UYY4</accession>
<evidence type="ECO:0000313" key="2">
    <source>
        <dbReference type="EMBL" id="MFC4360904.1"/>
    </source>
</evidence>
<reference evidence="3" key="1">
    <citation type="journal article" date="2019" name="Int. J. Syst. Evol. Microbiol.">
        <title>The Global Catalogue of Microorganisms (GCM) 10K type strain sequencing project: providing services to taxonomists for standard genome sequencing and annotation.</title>
        <authorList>
            <consortium name="The Broad Institute Genomics Platform"/>
            <consortium name="The Broad Institute Genome Sequencing Center for Infectious Disease"/>
            <person name="Wu L."/>
            <person name="Ma J."/>
        </authorList>
    </citation>
    <scope>NUCLEOTIDE SEQUENCE [LARGE SCALE GENOMIC DNA]</scope>
    <source>
        <strain evidence="3">CECT 8570</strain>
    </source>
</reference>
<organism evidence="2 3">
    <name type="scientific">Simiduia curdlanivorans</name>
    <dbReference type="NCBI Taxonomy" id="1492769"/>
    <lineage>
        <taxon>Bacteria</taxon>
        <taxon>Pseudomonadati</taxon>
        <taxon>Pseudomonadota</taxon>
        <taxon>Gammaproteobacteria</taxon>
        <taxon>Cellvibrionales</taxon>
        <taxon>Cellvibrionaceae</taxon>
        <taxon>Simiduia</taxon>
    </lineage>
</organism>
<feature type="signal peptide" evidence="1">
    <location>
        <begin position="1"/>
        <end position="21"/>
    </location>
</feature>
<sequence>MKSITAFAKFTFALPSWSSSASLNNTLGVVRSGGKSAFSLRKVPIVISLLMAFPVTISAYADGASKETLEPSSAIQIEEQTGSRASAEEAEPKKKGLFSNVVSGLKNVGGEIKRGIDNANEKKRLKEEQYSDMEAIHTYKGKYIGMYMWKHNRSPLNPNGTKTDIAGFRDMEWGVGVPENMKYLKTDLSGLKHYTRSGDRMVIGSAKLSSIHYIFYKEALHSVQLFAVNNDVNANNLLHAADKTYGDEKAPDSVSHRPWTATYEITNNPYRVKGSSYFYDKYFGWAEFKCG</sequence>